<dbReference type="Proteomes" id="UP000004283">
    <property type="component" value="Unassembled WGS sequence"/>
</dbReference>
<evidence type="ECO:0000259" key="3">
    <source>
        <dbReference type="Pfam" id="PF05257"/>
    </source>
</evidence>
<protein>
    <submittedName>
        <fullName evidence="5">CHAP domain protein</fullName>
    </submittedName>
</protein>
<comment type="caution">
    <text evidence="5">The sequence shown here is derived from an EMBL/GenBank/DDBJ whole genome shotgun (WGS) entry which is preliminary data.</text>
</comment>
<evidence type="ECO:0000259" key="4">
    <source>
        <dbReference type="Pfam" id="PF18013"/>
    </source>
</evidence>
<reference evidence="5 6" key="1">
    <citation type="submission" date="2009-04" db="EMBL/GenBank/DDBJ databases">
        <authorList>
            <person name="Qin X."/>
            <person name="Bachman B."/>
            <person name="Battles P."/>
            <person name="Bell A."/>
            <person name="Bess C."/>
            <person name="Bickham C."/>
            <person name="Chaboub L."/>
            <person name="Chen D."/>
            <person name="Coyle M."/>
            <person name="Deiros D.R."/>
            <person name="Dinh H."/>
            <person name="Forbes L."/>
            <person name="Fowler G."/>
            <person name="Francisco L."/>
            <person name="Fu Q."/>
            <person name="Gubbala S."/>
            <person name="Hale W."/>
            <person name="Han Y."/>
            <person name="Hemphill L."/>
            <person name="Highlander S.K."/>
            <person name="Hirani K."/>
            <person name="Hogues M."/>
            <person name="Jackson L."/>
            <person name="Jakkamsetti A."/>
            <person name="Javaid M."/>
            <person name="Jiang H."/>
            <person name="Korchina V."/>
            <person name="Kovar C."/>
            <person name="Lara F."/>
            <person name="Lee S."/>
            <person name="Mata R."/>
            <person name="Mathew T."/>
            <person name="Moen C."/>
            <person name="Morales K."/>
            <person name="Munidasa M."/>
            <person name="Nazareth L."/>
            <person name="Ngo R."/>
            <person name="Nguyen L."/>
            <person name="Okwuonu G."/>
            <person name="Ongeri F."/>
            <person name="Patil S."/>
            <person name="Petrosino J."/>
            <person name="Pham C."/>
            <person name="Pham P."/>
            <person name="Pu L.-L."/>
            <person name="Puazo M."/>
            <person name="Raj R."/>
            <person name="Reid J."/>
            <person name="Rouhana J."/>
            <person name="Saada N."/>
            <person name="Shang Y."/>
            <person name="Simmons D."/>
            <person name="Thornton R."/>
            <person name="Warren J."/>
            <person name="Weissenberger G."/>
            <person name="Zhang J."/>
            <person name="Zhang L."/>
            <person name="Zhou C."/>
            <person name="Zhu D."/>
            <person name="Muzny D."/>
            <person name="Worley K."/>
            <person name="Gibbs R."/>
        </authorList>
    </citation>
    <scope>NUCLEOTIDE SEQUENCE [LARGE SCALE GENOMIC DNA]</scope>
    <source>
        <strain evidence="5 6">ATCC 19254</strain>
    </source>
</reference>
<gene>
    <name evidence="5" type="ORF">HMPREF0555_0029</name>
</gene>
<evidence type="ECO:0000313" key="5">
    <source>
        <dbReference type="EMBL" id="EEJ43391.1"/>
    </source>
</evidence>
<keyword evidence="2" id="KW-1133">Transmembrane helix</keyword>
<feature type="transmembrane region" description="Helical" evidence="2">
    <location>
        <begin position="23"/>
        <end position="45"/>
    </location>
</feature>
<dbReference type="Gene3D" id="1.10.530.10">
    <property type="match status" value="1"/>
</dbReference>
<evidence type="ECO:0000256" key="1">
    <source>
        <dbReference type="SAM" id="MobiDB-lite"/>
    </source>
</evidence>
<feature type="domain" description="Peptidase C51" evidence="3">
    <location>
        <begin position="302"/>
        <end position="378"/>
    </location>
</feature>
<dbReference type="InterPro" id="IPR041219">
    <property type="entry name" value="Phage_lysozyme2"/>
</dbReference>
<keyword evidence="2" id="KW-0472">Membrane</keyword>
<sequence length="429" mass="45904">MLVKIQKGDHVKNKVKQAVVMKIALYCVPLLVILIPVLLIIALTMNNPSVVCQTDTTTTTTSSDSGSSNGSLTDKNSDIGKRVSYIIDRFKKAGYSGDNISAIIAIGWRESNLNPKAVNPAGSVKGIWQWGAGGINGNRYQNTADTVEAQVDLAFKELASSHTVARLGLANAKDIDSSALAWDTGFEGVGASDPQRKVSEVKAWAESIKKTYDLNFEGSLSSGNNAVSDSNTSASNSADNDSNNQSTYCNTDDSGSADGTGKIKESGLSFWDKNSIPDDIKPYVHNITSKKLDWRLTTPDAYNQCAGFSQVYMNAIWSPNFTFRGNGNVTAEAVAKVTGVKVTTTPKAGAVFSSDRPNHTGVVLHVLANGDLIIANQNAVKSGQNAGTSKDYEITLVPKKSYAKDSQAVGYGDMTFAYPGDNSKYKLHW</sequence>
<evidence type="ECO:0000256" key="2">
    <source>
        <dbReference type="SAM" id="Phobius"/>
    </source>
</evidence>
<name>C2KHB3_LEUMC</name>
<organism evidence="5 6">
    <name type="scientific">Leuconostoc mesenteroides subsp. cremoris ATCC 19254</name>
    <dbReference type="NCBI Taxonomy" id="586220"/>
    <lineage>
        <taxon>Bacteria</taxon>
        <taxon>Bacillati</taxon>
        <taxon>Bacillota</taxon>
        <taxon>Bacilli</taxon>
        <taxon>Lactobacillales</taxon>
        <taxon>Lactobacillaceae</taxon>
        <taxon>Leuconostoc</taxon>
    </lineage>
</organism>
<proteinExistence type="predicted"/>
<dbReference type="Pfam" id="PF05257">
    <property type="entry name" value="CHAP"/>
    <property type="match status" value="1"/>
</dbReference>
<keyword evidence="2" id="KW-0812">Transmembrane</keyword>
<feature type="compositionally biased region" description="Low complexity" evidence="1">
    <location>
        <begin position="225"/>
        <end position="246"/>
    </location>
</feature>
<dbReference type="Gene3D" id="3.90.1720.10">
    <property type="entry name" value="endopeptidase domain like (from Nostoc punctiforme)"/>
    <property type="match status" value="1"/>
</dbReference>
<dbReference type="InterPro" id="IPR007921">
    <property type="entry name" value="CHAP_dom"/>
</dbReference>
<dbReference type="EMBL" id="ACKV01000001">
    <property type="protein sequence ID" value="EEJ43391.1"/>
    <property type="molecule type" value="Genomic_DNA"/>
</dbReference>
<dbReference type="Pfam" id="PF18013">
    <property type="entry name" value="Phage_lysozyme2"/>
    <property type="match status" value="1"/>
</dbReference>
<feature type="region of interest" description="Disordered" evidence="1">
    <location>
        <begin position="225"/>
        <end position="260"/>
    </location>
</feature>
<dbReference type="HOGENOM" id="CLU_639041_0_0_9"/>
<evidence type="ECO:0000313" key="6">
    <source>
        <dbReference type="Proteomes" id="UP000004283"/>
    </source>
</evidence>
<feature type="domain" description="Phage tail lysozyme" evidence="4">
    <location>
        <begin position="83"/>
        <end position="210"/>
    </location>
</feature>
<dbReference type="AlphaFoldDB" id="C2KHB3"/>
<accession>C2KHB3</accession>